<reference evidence="5 6" key="1">
    <citation type="submission" date="2011-08" db="EMBL/GenBank/DDBJ databases">
        <title>The Genome Sequence of Plasmodium vivax India VII.</title>
        <authorList>
            <consortium name="The Broad Institute Genome Sequencing Platform"/>
            <consortium name="The Broad Institute Genome Sequencing Center for Infectious Disease"/>
            <person name="Neafsey D."/>
            <person name="Carlton J."/>
            <person name="Barnwell J."/>
            <person name="Collins W."/>
            <person name="Escalante A."/>
            <person name="Mullikin J."/>
            <person name="Saul A."/>
            <person name="Guigo R."/>
            <person name="Camara F."/>
            <person name="Young S.K."/>
            <person name="Zeng Q."/>
            <person name="Gargeya S."/>
            <person name="Fitzgerald M."/>
            <person name="Haas B."/>
            <person name="Abouelleil A."/>
            <person name="Alvarado L."/>
            <person name="Arachchi H.M."/>
            <person name="Berlin A."/>
            <person name="Brown A."/>
            <person name="Chapman S.B."/>
            <person name="Chen Z."/>
            <person name="Dunbar C."/>
            <person name="Freedman E."/>
            <person name="Gearin G."/>
            <person name="Gellesch M."/>
            <person name="Goldberg J."/>
            <person name="Griggs A."/>
            <person name="Gujja S."/>
            <person name="Heiman D."/>
            <person name="Howarth C."/>
            <person name="Larson L."/>
            <person name="Lui A."/>
            <person name="MacDonald P.J.P."/>
            <person name="Montmayeur A."/>
            <person name="Murphy C."/>
            <person name="Neiman D."/>
            <person name="Pearson M."/>
            <person name="Priest M."/>
            <person name="Roberts A."/>
            <person name="Saif S."/>
            <person name="Shea T."/>
            <person name="Shenoy N."/>
            <person name="Sisk P."/>
            <person name="Stolte C."/>
            <person name="Sykes S."/>
            <person name="Wortman J."/>
            <person name="Nusbaum C."/>
            <person name="Birren B."/>
        </authorList>
    </citation>
    <scope>NUCLEOTIDE SEQUENCE [LARGE SCALE GENOMIC DNA]</scope>
    <source>
        <strain evidence="5 6">India VII</strain>
    </source>
</reference>
<dbReference type="GO" id="GO:0080120">
    <property type="term" value="P:CAAX-box protein maturation"/>
    <property type="evidence" value="ECO:0007669"/>
    <property type="project" value="UniProtKB-ARBA"/>
</dbReference>
<dbReference type="OrthoDB" id="361580at2759"/>
<name>A0A0J9SEJ8_PLAVI</name>
<dbReference type="Pfam" id="PF02517">
    <property type="entry name" value="Rce1-like"/>
    <property type="match status" value="1"/>
</dbReference>
<dbReference type="GO" id="GO:0004175">
    <property type="term" value="F:endopeptidase activity"/>
    <property type="evidence" value="ECO:0007669"/>
    <property type="project" value="UniProtKB-ARBA"/>
</dbReference>
<accession>A0A0J9SEJ8</accession>
<evidence type="ECO:0000313" key="5">
    <source>
        <dbReference type="EMBL" id="KMZ81399.1"/>
    </source>
</evidence>
<dbReference type="InterPro" id="IPR003675">
    <property type="entry name" value="Rce1/LyrA-like_dom"/>
</dbReference>
<proteinExistence type="predicted"/>
<feature type="transmembrane region" description="Helical" evidence="2">
    <location>
        <begin position="428"/>
        <end position="447"/>
    </location>
</feature>
<feature type="transmembrane region" description="Helical" evidence="2">
    <location>
        <begin position="379"/>
        <end position="397"/>
    </location>
</feature>
<dbReference type="EMBL" id="KQ234247">
    <property type="protein sequence ID" value="KMZ81399.1"/>
    <property type="molecule type" value="Genomic_DNA"/>
</dbReference>
<evidence type="ECO:0000256" key="2">
    <source>
        <dbReference type="SAM" id="Phobius"/>
    </source>
</evidence>
<evidence type="ECO:0000313" key="6">
    <source>
        <dbReference type="Proteomes" id="UP000053562"/>
    </source>
</evidence>
<dbReference type="PANTHER" id="PTHR43592">
    <property type="entry name" value="CAAX AMINO TERMINAL PROTEASE"/>
    <property type="match status" value="1"/>
</dbReference>
<dbReference type="AlphaFoldDB" id="A0A0J9SEJ8"/>
<keyword evidence="2" id="KW-1133">Transmembrane helix</keyword>
<feature type="transmembrane region" description="Helical" evidence="2">
    <location>
        <begin position="215"/>
        <end position="236"/>
    </location>
</feature>
<evidence type="ECO:0000259" key="4">
    <source>
        <dbReference type="Pfam" id="PF02517"/>
    </source>
</evidence>
<feature type="transmembrane region" description="Helical" evidence="2">
    <location>
        <begin position="298"/>
        <end position="319"/>
    </location>
</feature>
<gene>
    <name evidence="5" type="ORF">PVIIG_02826</name>
</gene>
<feature type="domain" description="CAAX prenyl protease 2/Lysostaphin resistance protein A-like" evidence="4">
    <location>
        <begin position="352"/>
        <end position="439"/>
    </location>
</feature>
<evidence type="ECO:0000256" key="3">
    <source>
        <dbReference type="SAM" id="SignalP"/>
    </source>
</evidence>
<feature type="transmembrane region" description="Helical" evidence="2">
    <location>
        <begin position="404"/>
        <end position="422"/>
    </location>
</feature>
<feature type="compositionally biased region" description="Low complexity" evidence="1">
    <location>
        <begin position="76"/>
        <end position="87"/>
    </location>
</feature>
<evidence type="ECO:0000256" key="1">
    <source>
        <dbReference type="SAM" id="MobiDB-lite"/>
    </source>
</evidence>
<feature type="transmembrane region" description="Helical" evidence="2">
    <location>
        <begin position="165"/>
        <end position="184"/>
    </location>
</feature>
<keyword evidence="2" id="KW-0812">Transmembrane</keyword>
<keyword evidence="2" id="KW-0472">Membrane</keyword>
<dbReference type="Proteomes" id="UP000053562">
    <property type="component" value="Unassembled WGS sequence"/>
</dbReference>
<sequence length="448" mass="52582">MMLPFFCLGLILQLYVGCFNVKKKITVTYQWGRAANRKEVKSNAFLVRRQLFKFKKFRAYSSDHGEGEPSIDAAEKGANNGATNGATNRAKNTLREFYHRNCSRLRKTLELVKSGLTSIQDNLMSNSLASQLAISVSFFLLHFYMLSRHFLILFPYQLIPNHSNILMSLDLNNTLFFLMSIFFFKRFKAHFHSFKQRLQLNRFTIKLQENKRKNILSVCFLLIASYVLSGYVSIYTERILTLCKLFSRPLSDNVVKSLQILTGHFIWVACSIVVFKQLLYPYFLNNESNLNLRHKDSWFFEVIYGYVFSHFVFSVVDLANNFIINRFMGEAEDEMYVDNSIDDIVSGREFVSTLLCIISPCFSAPFFEEFIYRFFVLKSLNLFMHIHYAVTFSSLFFAIHHLNIFNLLPLFFLSFLWSYIYIYTDNILVTMLIHSFWNIYVFLSSLYS</sequence>
<feature type="region of interest" description="Disordered" evidence="1">
    <location>
        <begin position="61"/>
        <end position="87"/>
    </location>
</feature>
<feature type="transmembrane region" description="Helical" evidence="2">
    <location>
        <begin position="132"/>
        <end position="153"/>
    </location>
</feature>
<feature type="chain" id="PRO_5005322372" description="CAAX prenyl protease 2/Lysostaphin resistance protein A-like domain-containing protein" evidence="3">
    <location>
        <begin position="19"/>
        <end position="448"/>
    </location>
</feature>
<feature type="transmembrane region" description="Helical" evidence="2">
    <location>
        <begin position="350"/>
        <end position="367"/>
    </location>
</feature>
<organism evidence="5 6">
    <name type="scientific">Plasmodium vivax India VII</name>
    <dbReference type="NCBI Taxonomy" id="1077284"/>
    <lineage>
        <taxon>Eukaryota</taxon>
        <taxon>Sar</taxon>
        <taxon>Alveolata</taxon>
        <taxon>Apicomplexa</taxon>
        <taxon>Aconoidasida</taxon>
        <taxon>Haemosporida</taxon>
        <taxon>Plasmodiidae</taxon>
        <taxon>Plasmodium</taxon>
        <taxon>Plasmodium (Plasmodium)</taxon>
    </lineage>
</organism>
<keyword evidence="3" id="KW-0732">Signal</keyword>
<feature type="signal peptide" evidence="3">
    <location>
        <begin position="1"/>
        <end position="18"/>
    </location>
</feature>
<dbReference type="PANTHER" id="PTHR43592:SF15">
    <property type="entry name" value="CAAX AMINO TERMINAL PROTEASE FAMILY PROTEIN"/>
    <property type="match status" value="1"/>
</dbReference>
<protein>
    <recommendedName>
        <fullName evidence="4">CAAX prenyl protease 2/Lysostaphin resistance protein A-like domain-containing protein</fullName>
    </recommendedName>
</protein>